<sequence length="104" mass="12098">MGFSSKPTTKRPRNKSERLCTIDFIKHLEPAKNFVLFNLGKFPFNHDKLVAFLESVRIDIYPHIKDRGTKSRITRIRNILNTTDTNKVITYSKDSDLSDSEKLK</sequence>
<evidence type="ECO:0000313" key="2">
    <source>
        <dbReference type="Proteomes" id="UP000215335"/>
    </source>
</evidence>
<organism evidence="1 2">
    <name type="scientific">Trichomalopsis sarcophagae</name>
    <dbReference type="NCBI Taxonomy" id="543379"/>
    <lineage>
        <taxon>Eukaryota</taxon>
        <taxon>Metazoa</taxon>
        <taxon>Ecdysozoa</taxon>
        <taxon>Arthropoda</taxon>
        <taxon>Hexapoda</taxon>
        <taxon>Insecta</taxon>
        <taxon>Pterygota</taxon>
        <taxon>Neoptera</taxon>
        <taxon>Endopterygota</taxon>
        <taxon>Hymenoptera</taxon>
        <taxon>Apocrita</taxon>
        <taxon>Proctotrupomorpha</taxon>
        <taxon>Chalcidoidea</taxon>
        <taxon>Pteromalidae</taxon>
        <taxon>Pteromalinae</taxon>
        <taxon>Trichomalopsis</taxon>
    </lineage>
</organism>
<evidence type="ECO:0000313" key="1">
    <source>
        <dbReference type="EMBL" id="OXU16956.1"/>
    </source>
</evidence>
<name>A0A232EF10_9HYME</name>
<proteinExistence type="predicted"/>
<gene>
    <name evidence="1" type="ORF">TSAR_000937</name>
</gene>
<reference evidence="1 2" key="1">
    <citation type="journal article" date="2017" name="Curr. Biol.">
        <title>The Evolution of Venom by Co-option of Single-Copy Genes.</title>
        <authorList>
            <person name="Martinson E.O."/>
            <person name="Mrinalini"/>
            <person name="Kelkar Y.D."/>
            <person name="Chang C.H."/>
            <person name="Werren J.H."/>
        </authorList>
    </citation>
    <scope>NUCLEOTIDE SEQUENCE [LARGE SCALE GENOMIC DNA]</scope>
    <source>
        <strain evidence="1 2">Alberta</strain>
        <tissue evidence="1">Whole body</tissue>
    </source>
</reference>
<dbReference type="Proteomes" id="UP000215335">
    <property type="component" value="Unassembled WGS sequence"/>
</dbReference>
<comment type="caution">
    <text evidence="1">The sequence shown here is derived from an EMBL/GenBank/DDBJ whole genome shotgun (WGS) entry which is preliminary data.</text>
</comment>
<protein>
    <submittedName>
        <fullName evidence="1">Uncharacterized protein</fullName>
    </submittedName>
</protein>
<dbReference type="EMBL" id="NNAY01005139">
    <property type="protein sequence ID" value="OXU16956.1"/>
    <property type="molecule type" value="Genomic_DNA"/>
</dbReference>
<keyword evidence="2" id="KW-1185">Reference proteome</keyword>
<accession>A0A232EF10</accession>
<dbReference type="AlphaFoldDB" id="A0A232EF10"/>